<keyword evidence="2" id="KW-1185">Reference proteome</keyword>
<dbReference type="RefSeq" id="WP_134483190.1">
    <property type="nucleotide sequence ID" value="NZ_LR216287.1"/>
</dbReference>
<dbReference type="EMBL" id="LR216287">
    <property type="protein sequence ID" value="VFJ13267.1"/>
    <property type="molecule type" value="Genomic_DNA"/>
</dbReference>
<dbReference type="AlphaFoldDB" id="A0A484IAN1"/>
<proteinExistence type="predicted"/>
<evidence type="ECO:0000313" key="2">
    <source>
        <dbReference type="Proteomes" id="UP000294299"/>
    </source>
</evidence>
<accession>A0A484IAN1</accession>
<dbReference type="GeneID" id="39420408"/>
<organism evidence="1 2">
    <name type="scientific">Candidatus Nitrosocosmicus franklandianus</name>
    <dbReference type="NCBI Taxonomy" id="1798806"/>
    <lineage>
        <taxon>Archaea</taxon>
        <taxon>Nitrososphaerota</taxon>
        <taxon>Nitrososphaeria</taxon>
        <taxon>Nitrososphaerales</taxon>
        <taxon>Nitrososphaeraceae</taxon>
        <taxon>Candidatus Nitrosocosmicus</taxon>
    </lineage>
</organism>
<sequence length="186" mass="19945">MVQSTNKLFILTVAVFASAIVSVISYGMQPALAQAAENATGSPEQSDGQVFGSAFDTFVNADPQGYGVYDQRNSSTFSPGEDIILYIEPVGFEYGTIVEGSDSLYTINFSADFVISDTEGNVLAGQQGLPVSEITSHHQNKEVFIPFTISQTSPFPAGNYVITYTIHDSNSGNSFDVVKEITIAED</sequence>
<evidence type="ECO:0000313" key="1">
    <source>
        <dbReference type="EMBL" id="VFJ13267.1"/>
    </source>
</evidence>
<gene>
    <name evidence="1" type="ORF">NFRAN_0945</name>
</gene>
<dbReference type="Proteomes" id="UP000294299">
    <property type="component" value="Chromosome NFRAN"/>
</dbReference>
<dbReference type="KEGG" id="nfn:NFRAN_0945"/>
<name>A0A484IAN1_9ARCH</name>
<dbReference type="OrthoDB" id="11627at2157"/>
<reference evidence="1 2" key="1">
    <citation type="submission" date="2019-02" db="EMBL/GenBank/DDBJ databases">
        <authorList>
            <person name="Lehtovirta-Morley E L."/>
        </authorList>
    </citation>
    <scope>NUCLEOTIDE SEQUENCE [LARGE SCALE GENOMIC DNA]</scope>
    <source>
        <strain evidence="1">NFRAN1</strain>
    </source>
</reference>
<protein>
    <submittedName>
        <fullName evidence="1">Uncharacterized protein</fullName>
    </submittedName>
</protein>